<sequence>MPCEHHDKLGNVETASSMEYAAAYCSVDVIRTFAGASSGIASSIVTCPLDVIKTKLQAQGGFRRDITSQLSFANRGLLGVGREVWLEKGLKGMYQGLGPTILGYFPRWAIFFATYHRSYEVFDVWFAFDAGNNSQWVASFISSTTAGTCSIVAVNPILVIRTRLMSQTSVSNRTHARSAWQYKSGLDAAGQIYRKEGILTFYSGLAPALLGISHLAIQFPLYEQLKRSFTGTGLGENNGISRYNTLGVLAAASLSKIVASSATYPHEVIRTRLQTQQSLRSTIPASPWHGGIMKTTNTIWLKEGWRGFYAGMGTSMIRAVPASVTTMLVYENVLGLLMALKNGSERKLGKANL</sequence>
<evidence type="ECO:0000256" key="8">
    <source>
        <dbReference type="ARBA" id="ARBA00023136"/>
    </source>
</evidence>
<dbReference type="GO" id="GO:1990519">
    <property type="term" value="P:pyrimidine nucleotide import into mitochondrion"/>
    <property type="evidence" value="ECO:0007669"/>
    <property type="project" value="TreeGrafter"/>
</dbReference>
<evidence type="ECO:0000256" key="2">
    <source>
        <dbReference type="ARBA" id="ARBA00022448"/>
    </source>
</evidence>
<dbReference type="PROSITE" id="PS50920">
    <property type="entry name" value="SOLCAR"/>
    <property type="match status" value="3"/>
</dbReference>
<dbReference type="Gene3D" id="1.50.40.10">
    <property type="entry name" value="Mitochondrial carrier domain"/>
    <property type="match status" value="1"/>
</dbReference>
<comment type="similarity">
    <text evidence="10">Belongs to the mitochondrial carrier (TC 2.A.29) family.</text>
</comment>
<dbReference type="InterPro" id="IPR002067">
    <property type="entry name" value="MCP"/>
</dbReference>
<evidence type="ECO:0000256" key="7">
    <source>
        <dbReference type="ARBA" id="ARBA00023128"/>
    </source>
</evidence>
<feature type="repeat" description="Solcar" evidence="9">
    <location>
        <begin position="243"/>
        <end position="336"/>
    </location>
</feature>
<evidence type="ECO:0000256" key="3">
    <source>
        <dbReference type="ARBA" id="ARBA00022692"/>
    </source>
</evidence>
<keyword evidence="13" id="KW-1185">Reference proteome</keyword>
<reference evidence="11" key="1">
    <citation type="submission" date="2022-12" db="EMBL/GenBank/DDBJ databases">
        <authorList>
            <person name="Petersen C."/>
        </authorList>
    </citation>
    <scope>NUCLEOTIDE SEQUENCE</scope>
    <source>
        <strain evidence="11">IBT 17660</strain>
    </source>
</reference>
<dbReference type="PRINTS" id="PR00926">
    <property type="entry name" value="MITOCARRIER"/>
</dbReference>
<dbReference type="GO" id="GO:0015218">
    <property type="term" value="F:pyrimidine nucleotide transmembrane transporter activity"/>
    <property type="evidence" value="ECO:0007669"/>
    <property type="project" value="InterPro"/>
</dbReference>
<feature type="repeat" description="Solcar" evidence="9">
    <location>
        <begin position="134"/>
        <end position="228"/>
    </location>
</feature>
<evidence type="ECO:0000256" key="5">
    <source>
        <dbReference type="ARBA" id="ARBA00022792"/>
    </source>
</evidence>
<dbReference type="InterPro" id="IPR049562">
    <property type="entry name" value="SLC25A33/36-like"/>
</dbReference>
<evidence type="ECO:0000256" key="1">
    <source>
        <dbReference type="ARBA" id="ARBA00004448"/>
    </source>
</evidence>
<proteinExistence type="inferred from homology"/>
<dbReference type="Pfam" id="PF00153">
    <property type="entry name" value="Mito_carr"/>
    <property type="match status" value="3"/>
</dbReference>
<dbReference type="Proteomes" id="UP001147760">
    <property type="component" value="Unassembled WGS sequence"/>
</dbReference>
<protein>
    <recommendedName>
        <fullName evidence="14">Mitochondrial thiamine pyrophosphate carrier 1</fullName>
    </recommendedName>
</protein>
<keyword evidence="7" id="KW-0496">Mitochondrion</keyword>
<keyword evidence="6" id="KW-1133">Transmembrane helix</keyword>
<keyword evidence="8 9" id="KW-0472">Membrane</keyword>
<dbReference type="GO" id="GO:0005743">
    <property type="term" value="C:mitochondrial inner membrane"/>
    <property type="evidence" value="ECO:0007669"/>
    <property type="project" value="UniProtKB-SubCell"/>
</dbReference>
<evidence type="ECO:0000256" key="10">
    <source>
        <dbReference type="RuleBase" id="RU000488"/>
    </source>
</evidence>
<dbReference type="EMBL" id="JAPWDO010000010">
    <property type="protein sequence ID" value="KAJ5455020.1"/>
    <property type="molecule type" value="Genomic_DNA"/>
</dbReference>
<comment type="subcellular location">
    <subcellularLocation>
        <location evidence="1">Mitochondrion inner membrane</location>
        <topology evidence="1">Multi-pass membrane protein</topology>
    </subcellularLocation>
</comment>
<dbReference type="InterPro" id="IPR018108">
    <property type="entry name" value="MCP_transmembrane"/>
</dbReference>
<keyword evidence="5" id="KW-0999">Mitochondrion inner membrane</keyword>
<dbReference type="EMBL" id="JAPWDO010000002">
    <property type="protein sequence ID" value="KAJ5483114.1"/>
    <property type="molecule type" value="Genomic_DNA"/>
</dbReference>
<dbReference type="AlphaFoldDB" id="A0A9X0BFP2"/>
<dbReference type="PANTHER" id="PTHR45829">
    <property type="entry name" value="MITOCHONDRIAL CARRIER PROTEIN RIM2"/>
    <property type="match status" value="1"/>
</dbReference>
<dbReference type="SUPFAM" id="SSF103506">
    <property type="entry name" value="Mitochondrial carrier"/>
    <property type="match status" value="1"/>
</dbReference>
<keyword evidence="4" id="KW-0677">Repeat</keyword>
<evidence type="ECO:0008006" key="14">
    <source>
        <dbReference type="Google" id="ProtNLM"/>
    </source>
</evidence>
<comment type="caution">
    <text evidence="11">The sequence shown here is derived from an EMBL/GenBank/DDBJ whole genome shotgun (WGS) entry which is preliminary data.</text>
</comment>
<name>A0A9X0BFP2_9EURO</name>
<dbReference type="PANTHER" id="PTHR45829:SF1">
    <property type="entry name" value="CARRIER PROTEIN, PUTATIVE (AFU_ORTHOLOGUE AFUA_4G06780)-RELATED"/>
    <property type="match status" value="1"/>
</dbReference>
<evidence type="ECO:0000313" key="13">
    <source>
        <dbReference type="Proteomes" id="UP001147760"/>
    </source>
</evidence>
<evidence type="ECO:0000313" key="12">
    <source>
        <dbReference type="EMBL" id="KAJ5483114.1"/>
    </source>
</evidence>
<reference evidence="11" key="2">
    <citation type="journal article" date="2023" name="IMA Fungus">
        <title>Comparative genomic study of the Penicillium genus elucidates a diverse pangenome and 15 lateral gene transfer events.</title>
        <authorList>
            <person name="Petersen C."/>
            <person name="Sorensen T."/>
            <person name="Nielsen M.R."/>
            <person name="Sondergaard T.E."/>
            <person name="Sorensen J.L."/>
            <person name="Fitzpatrick D.A."/>
            <person name="Frisvad J.C."/>
            <person name="Nielsen K.L."/>
        </authorList>
    </citation>
    <scope>NUCLEOTIDE SEQUENCE</scope>
    <source>
        <strain evidence="11">IBT 17660</strain>
    </source>
</reference>
<evidence type="ECO:0000256" key="9">
    <source>
        <dbReference type="PROSITE-ProRule" id="PRU00282"/>
    </source>
</evidence>
<evidence type="ECO:0000313" key="11">
    <source>
        <dbReference type="EMBL" id="KAJ5455020.1"/>
    </source>
</evidence>
<dbReference type="OrthoDB" id="4275954at2759"/>
<accession>A0A9X0BFP2</accession>
<keyword evidence="3 9" id="KW-0812">Transmembrane</keyword>
<evidence type="ECO:0000256" key="6">
    <source>
        <dbReference type="ARBA" id="ARBA00022989"/>
    </source>
</evidence>
<feature type="repeat" description="Solcar" evidence="9">
    <location>
        <begin position="26"/>
        <end position="121"/>
    </location>
</feature>
<evidence type="ECO:0000256" key="4">
    <source>
        <dbReference type="ARBA" id="ARBA00022737"/>
    </source>
</evidence>
<dbReference type="InterPro" id="IPR023395">
    <property type="entry name" value="MCP_dom_sf"/>
</dbReference>
<organism evidence="11 13">
    <name type="scientific">Penicillium desertorum</name>
    <dbReference type="NCBI Taxonomy" id="1303715"/>
    <lineage>
        <taxon>Eukaryota</taxon>
        <taxon>Fungi</taxon>
        <taxon>Dikarya</taxon>
        <taxon>Ascomycota</taxon>
        <taxon>Pezizomycotina</taxon>
        <taxon>Eurotiomycetes</taxon>
        <taxon>Eurotiomycetidae</taxon>
        <taxon>Eurotiales</taxon>
        <taxon>Aspergillaceae</taxon>
        <taxon>Penicillium</taxon>
    </lineage>
</organism>
<keyword evidence="2 10" id="KW-0813">Transport</keyword>
<gene>
    <name evidence="12" type="ORF">N7530_002360</name>
    <name evidence="11" type="ORF">N7530_012789</name>
</gene>